<proteinExistence type="inferred from homology"/>
<dbReference type="STRING" id="708187.A0A1Q8RPK9"/>
<dbReference type="OrthoDB" id="2013972at2759"/>
<keyword evidence="3" id="KW-0808">Transferase</keyword>
<organism evidence="3 4">
    <name type="scientific">Colletotrichum chlorophyti</name>
    <dbReference type="NCBI Taxonomy" id="708187"/>
    <lineage>
        <taxon>Eukaryota</taxon>
        <taxon>Fungi</taxon>
        <taxon>Dikarya</taxon>
        <taxon>Ascomycota</taxon>
        <taxon>Pezizomycotina</taxon>
        <taxon>Sordariomycetes</taxon>
        <taxon>Hypocreomycetidae</taxon>
        <taxon>Glomerellales</taxon>
        <taxon>Glomerellaceae</taxon>
        <taxon>Colletotrichum</taxon>
    </lineage>
</organism>
<dbReference type="AlphaFoldDB" id="A0A1Q8RPK9"/>
<dbReference type="GO" id="GO:0008168">
    <property type="term" value="F:methyltransferase activity"/>
    <property type="evidence" value="ECO:0007669"/>
    <property type="project" value="UniProtKB-KW"/>
</dbReference>
<evidence type="ECO:0000256" key="1">
    <source>
        <dbReference type="ARBA" id="ARBA00038158"/>
    </source>
</evidence>
<evidence type="ECO:0000256" key="2">
    <source>
        <dbReference type="SAM" id="MobiDB-lite"/>
    </source>
</evidence>
<evidence type="ECO:0000313" key="4">
    <source>
        <dbReference type="Proteomes" id="UP000186583"/>
    </source>
</evidence>
<dbReference type="Gene3D" id="3.40.50.150">
    <property type="entry name" value="Vaccinia Virus protein VP39"/>
    <property type="match status" value="1"/>
</dbReference>
<name>A0A1Q8RPK9_9PEZI</name>
<dbReference type="Pfam" id="PF13489">
    <property type="entry name" value="Methyltransf_23"/>
    <property type="match status" value="1"/>
</dbReference>
<keyword evidence="4" id="KW-1185">Reference proteome</keyword>
<accession>A0A1Q8RPK9</accession>
<dbReference type="PANTHER" id="PTHR43591">
    <property type="entry name" value="METHYLTRANSFERASE"/>
    <property type="match status" value="1"/>
</dbReference>
<gene>
    <name evidence="3" type="ORF">CCHL11_04142</name>
</gene>
<feature type="region of interest" description="Disordered" evidence="2">
    <location>
        <begin position="1"/>
        <end position="39"/>
    </location>
</feature>
<comment type="caution">
    <text evidence="3">The sequence shown here is derived from an EMBL/GenBank/DDBJ whole genome shotgun (WGS) entry which is preliminary data.</text>
</comment>
<sequence length="344" mass="38427">MGDATTGPRMSASVRSRSPKSSHAPASPPTGEATTSAPIEVDDVVDDGLSIDDQISTYTASLSPSVVDYPTEYGRRYHAYRAGTYQFPNDEREIERLDLIHTLHVKTIGNKLFLAPIEADKTHRILDIGTGTGSWAIDVGDLLPNAEVIGNDLSPIQPGWVPPNVKFEIDDVESPWVGSLKYDFVFSRYMAASIKDWPRYVGQIYEGLNSGGWAEFQDYDFMLESEDDSLKNTETFQWNTNMMRAFGIIGREAKPGPKLESWVREAGFQNIYYQRFKIPLGPWARDPALKDLGMCNLVQTLDGIEGFTLKMFCGVLGWGTEEVAVFLARVRKEMKAGKFHSHLN</sequence>
<dbReference type="EMBL" id="MPGH01000132">
    <property type="protein sequence ID" value="OLN86241.1"/>
    <property type="molecule type" value="Genomic_DNA"/>
</dbReference>
<comment type="similarity">
    <text evidence="1">Belongs to the methyltransferase superfamily. LaeA methyltransferase family.</text>
</comment>
<dbReference type="InterPro" id="IPR029063">
    <property type="entry name" value="SAM-dependent_MTases_sf"/>
</dbReference>
<keyword evidence="3" id="KW-0489">Methyltransferase</keyword>
<reference evidence="3 4" key="1">
    <citation type="submission" date="2016-11" db="EMBL/GenBank/DDBJ databases">
        <title>Draft Genome Assembly of Colletotrichum chlorophyti a pathogen of herbaceous plants.</title>
        <authorList>
            <person name="Gan P."/>
            <person name="Narusaka M."/>
            <person name="Tsushima A."/>
            <person name="Narusaka Y."/>
            <person name="Takano Y."/>
            <person name="Shirasu K."/>
        </authorList>
    </citation>
    <scope>NUCLEOTIDE SEQUENCE [LARGE SCALE GENOMIC DNA]</scope>
    <source>
        <strain evidence="3 4">NTL11</strain>
    </source>
</reference>
<dbReference type="GO" id="GO:0032259">
    <property type="term" value="P:methylation"/>
    <property type="evidence" value="ECO:0007669"/>
    <property type="project" value="UniProtKB-KW"/>
</dbReference>
<evidence type="ECO:0000313" key="3">
    <source>
        <dbReference type="EMBL" id="OLN86241.1"/>
    </source>
</evidence>
<dbReference type="SUPFAM" id="SSF53335">
    <property type="entry name" value="S-adenosyl-L-methionine-dependent methyltransferases"/>
    <property type="match status" value="1"/>
</dbReference>
<protein>
    <submittedName>
        <fullName evidence="3">Malonyl-[acyl-carrier protein] O-methyltransferase 1-like protein 4</fullName>
    </submittedName>
</protein>
<dbReference type="Proteomes" id="UP000186583">
    <property type="component" value="Unassembled WGS sequence"/>
</dbReference>
<dbReference type="PANTHER" id="PTHR43591:SF10">
    <property type="entry name" value="ABC TRANSMEMBRANE TYPE-1 DOMAIN-CONTAINING PROTEIN-RELATED"/>
    <property type="match status" value="1"/>
</dbReference>
<dbReference type="CDD" id="cd02440">
    <property type="entry name" value="AdoMet_MTases"/>
    <property type="match status" value="1"/>
</dbReference>
<feature type="compositionally biased region" description="Low complexity" evidence="2">
    <location>
        <begin position="11"/>
        <end position="25"/>
    </location>
</feature>